<organism evidence="1 2">
    <name type="scientific">Candidatus Magnetobacterium bavaricum</name>
    <dbReference type="NCBI Taxonomy" id="29290"/>
    <lineage>
        <taxon>Bacteria</taxon>
        <taxon>Pseudomonadati</taxon>
        <taxon>Nitrospirota</taxon>
        <taxon>Thermodesulfovibrionia</taxon>
        <taxon>Thermodesulfovibrionales</taxon>
        <taxon>Candidatus Magnetobacteriaceae</taxon>
        <taxon>Candidatus Magnetobacterium</taxon>
    </lineage>
</organism>
<name>A0A0F3GWA9_9BACT</name>
<dbReference type="AlphaFoldDB" id="A0A0F3GWA9"/>
<keyword evidence="2" id="KW-1185">Reference proteome</keyword>
<evidence type="ECO:0000313" key="1">
    <source>
        <dbReference type="EMBL" id="KJU86191.1"/>
    </source>
</evidence>
<comment type="caution">
    <text evidence="1">The sequence shown here is derived from an EMBL/GenBank/DDBJ whole genome shotgun (WGS) entry which is preliminary data.</text>
</comment>
<proteinExistence type="predicted"/>
<protein>
    <submittedName>
        <fullName evidence="1">Membrane protein</fullName>
    </submittedName>
</protein>
<sequence length="81" mass="8580">MTARCCSASGLAVPISIPLYTCIESALIISVSRYCAINMATLLLPTQVGPTSATTVFWLTVSIVFCNDPLKCILHLTASSD</sequence>
<accession>A0A0F3GWA9</accession>
<reference evidence="1 2" key="1">
    <citation type="submission" date="2015-02" db="EMBL/GenBank/DDBJ databases">
        <title>Single-cell genomics of uncultivated deep-branching MTB reveals a conserved set of magnetosome genes.</title>
        <authorList>
            <person name="Kolinko S."/>
            <person name="Richter M."/>
            <person name="Glockner F.O."/>
            <person name="Brachmann A."/>
            <person name="Schuler D."/>
        </authorList>
    </citation>
    <scope>NUCLEOTIDE SEQUENCE [LARGE SCALE GENOMIC DNA]</scope>
    <source>
        <strain evidence="1">TM-1</strain>
    </source>
</reference>
<evidence type="ECO:0000313" key="2">
    <source>
        <dbReference type="Proteomes" id="UP000033423"/>
    </source>
</evidence>
<dbReference type="Proteomes" id="UP000033423">
    <property type="component" value="Unassembled WGS sequence"/>
</dbReference>
<gene>
    <name evidence="1" type="ORF">MBAV_001615</name>
</gene>
<dbReference type="EMBL" id="LACI01000694">
    <property type="protein sequence ID" value="KJU86191.1"/>
    <property type="molecule type" value="Genomic_DNA"/>
</dbReference>